<dbReference type="Gene3D" id="1.10.10.10">
    <property type="entry name" value="Winged helix-like DNA-binding domain superfamily/Winged helix DNA-binding domain"/>
    <property type="match status" value="1"/>
</dbReference>
<name>A0ABY4AIG6_9BURK</name>
<dbReference type="PROSITE" id="PS50110">
    <property type="entry name" value="RESPONSE_REGULATORY"/>
    <property type="match status" value="1"/>
</dbReference>
<dbReference type="PANTHER" id="PTHR48111">
    <property type="entry name" value="REGULATOR OF RPOS"/>
    <property type="match status" value="1"/>
</dbReference>
<dbReference type="PROSITE" id="PS51755">
    <property type="entry name" value="OMPR_PHOB"/>
    <property type="match status" value="1"/>
</dbReference>
<evidence type="ECO:0000256" key="6">
    <source>
        <dbReference type="PROSITE-ProRule" id="PRU00169"/>
    </source>
</evidence>
<protein>
    <submittedName>
        <fullName evidence="10">Response regulator transcription factor</fullName>
    </submittedName>
</protein>
<evidence type="ECO:0000256" key="5">
    <source>
        <dbReference type="ARBA" id="ARBA00023163"/>
    </source>
</evidence>
<sequence length="226" mass="25175">MPLRVLIVEDETDFREGLCDLLNLEGFQAHGVGSFGSYKAWRASNSCDLLILDRNLPDGDGLEILKIHRRTENTPAIMLTGAGQIEDRIQGMNADADYYLVKPVITDELIAILRRFERKLGEAGQADAWVLDPVRWHVTTPGGIKISLTKSEVAIMACFIEKAGMTVSRDDVIEALGGDPMTYDPRRLEIAIRRLRKKMEENTAEAFPLTTVYGEGYSFNSPISSL</sequence>
<evidence type="ECO:0000259" key="8">
    <source>
        <dbReference type="PROSITE" id="PS50110"/>
    </source>
</evidence>
<dbReference type="InterPro" id="IPR011006">
    <property type="entry name" value="CheY-like_superfamily"/>
</dbReference>
<dbReference type="Pfam" id="PF00072">
    <property type="entry name" value="Response_reg"/>
    <property type="match status" value="1"/>
</dbReference>
<dbReference type="SMART" id="SM00862">
    <property type="entry name" value="Trans_reg_C"/>
    <property type="match status" value="1"/>
</dbReference>
<dbReference type="CDD" id="cd00383">
    <property type="entry name" value="trans_reg_C"/>
    <property type="match status" value="1"/>
</dbReference>
<dbReference type="RefSeq" id="WP_243478479.1">
    <property type="nucleotide sequence ID" value="NZ_CP063982.1"/>
</dbReference>
<keyword evidence="1 6" id="KW-0597">Phosphoprotein</keyword>
<evidence type="ECO:0000256" key="4">
    <source>
        <dbReference type="ARBA" id="ARBA00023125"/>
    </source>
</evidence>
<dbReference type="SMART" id="SM00448">
    <property type="entry name" value="REC"/>
    <property type="match status" value="1"/>
</dbReference>
<dbReference type="InterPro" id="IPR001789">
    <property type="entry name" value="Sig_transdc_resp-reg_receiver"/>
</dbReference>
<evidence type="ECO:0000256" key="2">
    <source>
        <dbReference type="ARBA" id="ARBA00023012"/>
    </source>
</evidence>
<dbReference type="PANTHER" id="PTHR48111:SF1">
    <property type="entry name" value="TWO-COMPONENT RESPONSE REGULATOR ORR33"/>
    <property type="match status" value="1"/>
</dbReference>
<dbReference type="SUPFAM" id="SSF52172">
    <property type="entry name" value="CheY-like"/>
    <property type="match status" value="1"/>
</dbReference>
<keyword evidence="11" id="KW-1185">Reference proteome</keyword>
<feature type="DNA-binding region" description="OmpR/PhoB-type" evidence="7">
    <location>
        <begin position="121"/>
        <end position="221"/>
    </location>
</feature>
<accession>A0ABY4AIG6</accession>
<evidence type="ECO:0000256" key="1">
    <source>
        <dbReference type="ARBA" id="ARBA00022553"/>
    </source>
</evidence>
<dbReference type="Pfam" id="PF00486">
    <property type="entry name" value="Trans_reg_C"/>
    <property type="match status" value="1"/>
</dbReference>
<feature type="modified residue" description="4-aspartylphosphate" evidence="6">
    <location>
        <position position="53"/>
    </location>
</feature>
<reference evidence="10 11" key="1">
    <citation type="submission" date="2020-11" db="EMBL/GenBank/DDBJ databases">
        <title>Algicoccus daihaiensis sp.nov., isolated from Daihai Lake in Inner Mongolia.</title>
        <authorList>
            <person name="Kai J."/>
        </authorList>
    </citation>
    <scope>NUCLEOTIDE SEQUENCE [LARGE SCALE GENOMIC DNA]</scope>
    <source>
        <strain evidence="11">f23</strain>
    </source>
</reference>
<dbReference type="InterPro" id="IPR039420">
    <property type="entry name" value="WalR-like"/>
</dbReference>
<dbReference type="SUPFAM" id="SSF46894">
    <property type="entry name" value="C-terminal effector domain of the bipartite response regulators"/>
    <property type="match status" value="1"/>
</dbReference>
<feature type="domain" description="Response regulatory" evidence="8">
    <location>
        <begin position="4"/>
        <end position="117"/>
    </location>
</feature>
<evidence type="ECO:0000256" key="7">
    <source>
        <dbReference type="PROSITE-ProRule" id="PRU01091"/>
    </source>
</evidence>
<dbReference type="Gene3D" id="3.40.50.2300">
    <property type="match status" value="1"/>
</dbReference>
<gene>
    <name evidence="10" type="ORF">DHf2319_11670</name>
</gene>
<evidence type="ECO:0000256" key="3">
    <source>
        <dbReference type="ARBA" id="ARBA00023015"/>
    </source>
</evidence>
<dbReference type="InterPro" id="IPR036388">
    <property type="entry name" value="WH-like_DNA-bd_sf"/>
</dbReference>
<keyword evidence="4 7" id="KW-0238">DNA-binding</keyword>
<dbReference type="EMBL" id="CP063982">
    <property type="protein sequence ID" value="UOD50082.1"/>
    <property type="molecule type" value="Genomic_DNA"/>
</dbReference>
<evidence type="ECO:0000259" key="9">
    <source>
        <dbReference type="PROSITE" id="PS51755"/>
    </source>
</evidence>
<keyword evidence="5" id="KW-0804">Transcription</keyword>
<keyword evidence="3" id="KW-0805">Transcription regulation</keyword>
<evidence type="ECO:0000313" key="10">
    <source>
        <dbReference type="EMBL" id="UOD50082.1"/>
    </source>
</evidence>
<dbReference type="InterPro" id="IPR016032">
    <property type="entry name" value="Sig_transdc_resp-reg_C-effctor"/>
</dbReference>
<proteinExistence type="predicted"/>
<dbReference type="Proteomes" id="UP000831607">
    <property type="component" value="Chromosome"/>
</dbReference>
<evidence type="ECO:0000313" key="11">
    <source>
        <dbReference type="Proteomes" id="UP000831607"/>
    </source>
</evidence>
<dbReference type="InterPro" id="IPR001867">
    <property type="entry name" value="OmpR/PhoB-type_DNA-bd"/>
</dbReference>
<organism evidence="10 11">
    <name type="scientific">Orrella daihaiensis</name>
    <dbReference type="NCBI Taxonomy" id="2782176"/>
    <lineage>
        <taxon>Bacteria</taxon>
        <taxon>Pseudomonadati</taxon>
        <taxon>Pseudomonadota</taxon>
        <taxon>Betaproteobacteria</taxon>
        <taxon>Burkholderiales</taxon>
        <taxon>Alcaligenaceae</taxon>
        <taxon>Orrella</taxon>
    </lineage>
</organism>
<feature type="domain" description="OmpR/PhoB-type" evidence="9">
    <location>
        <begin position="121"/>
        <end position="221"/>
    </location>
</feature>
<keyword evidence="2" id="KW-0902">Two-component regulatory system</keyword>